<evidence type="ECO:0000256" key="3">
    <source>
        <dbReference type="ARBA" id="ARBA00022833"/>
    </source>
</evidence>
<accession>A0AAD8TAY3</accession>
<dbReference type="PROSITE" id="PS51081">
    <property type="entry name" value="ZF_SIAH"/>
    <property type="match status" value="1"/>
</dbReference>
<feature type="region of interest" description="Disordered" evidence="6">
    <location>
        <begin position="32"/>
        <end position="77"/>
    </location>
</feature>
<dbReference type="Pfam" id="PF21361">
    <property type="entry name" value="Sina_ZnF"/>
    <property type="match status" value="1"/>
</dbReference>
<dbReference type="InterPro" id="IPR013083">
    <property type="entry name" value="Znf_RING/FYVE/PHD"/>
</dbReference>
<name>A0AAD8TAY3_LOLMU</name>
<dbReference type="InterPro" id="IPR044286">
    <property type="entry name" value="SINL_plant"/>
</dbReference>
<dbReference type="EMBL" id="JAUUTY010000002">
    <property type="protein sequence ID" value="KAK1678613.1"/>
    <property type="molecule type" value="Genomic_DNA"/>
</dbReference>
<evidence type="ECO:0000256" key="4">
    <source>
        <dbReference type="ARBA" id="ARBA00024004"/>
    </source>
</evidence>
<evidence type="ECO:0000256" key="1">
    <source>
        <dbReference type="ARBA" id="ARBA00022723"/>
    </source>
</evidence>
<dbReference type="Proteomes" id="UP001231189">
    <property type="component" value="Unassembled WGS sequence"/>
</dbReference>
<dbReference type="PANTHER" id="PTHR46632">
    <property type="entry name" value="E3 UBIQUITIN-PROTEIN LIGASE SINA-LIKE 4"/>
    <property type="match status" value="1"/>
</dbReference>
<keyword evidence="9" id="KW-1185">Reference proteome</keyword>
<dbReference type="PANTHER" id="PTHR46632:SF9">
    <property type="entry name" value="RING-TYPE E3 UBIQUITIN TRANSFERASE"/>
    <property type="match status" value="1"/>
</dbReference>
<dbReference type="AlphaFoldDB" id="A0AAD8TAY3"/>
<dbReference type="Gene3D" id="3.30.40.10">
    <property type="entry name" value="Zinc/RING finger domain, C3HC4 (zinc finger)"/>
    <property type="match status" value="1"/>
</dbReference>
<evidence type="ECO:0000259" key="7">
    <source>
        <dbReference type="PROSITE" id="PS51081"/>
    </source>
</evidence>
<keyword evidence="2 5" id="KW-0863">Zinc-finger</keyword>
<evidence type="ECO:0000313" key="8">
    <source>
        <dbReference type="EMBL" id="KAK1678613.1"/>
    </source>
</evidence>
<sequence>MHSMATLIGNDRVGCGECEFFVIPTPLPRNRKRSTRFPKMFSSPESRANLRISPMEAGDHSGGKRARGDEEVKPEEGEVVMQDGDEGRNALAVVEAQAPMADQPQIDLRMDVALLHCQACLLPLKPPVFKCEAAGHVVCCYCRAGHGDICSRANTHCGELDAVVGAAKVPCPYKVFGCERYVVYHESADHQRVCQCAPCACPEPGCAYMGSRGMLLDHFAAAHSRLATALRYGRSWNLSFPLSHRWHVLVGEEDKSVFLLILGALGAATAVSLVCVRADGAPVPQFWCKLSVERPGDDKDKLVLMASTVGTSALTGGAPAPGKGMFLAVPQELLYGDMLALCIRIDQLRPAAAAPSPSPRSTTPQARIPRKTVFV</sequence>
<dbReference type="SUPFAM" id="SSF49599">
    <property type="entry name" value="TRAF domain-like"/>
    <property type="match status" value="1"/>
</dbReference>
<comment type="function">
    <text evidence="4">E3 ubiquitin-protein ligase that mediates ubiquitination and subsequent proteasomal degradation of target proteins. E3 ubiquitin ligases accept ubiquitin from an E2 ubiquitin-conjugating enzyme in the form of a thioester and then directly transfers the ubiquitin to targeted substrates. It probably triggers the ubiquitin-mediated degradation of different substrates.</text>
</comment>
<keyword evidence="1" id="KW-0479">Metal-binding</keyword>
<reference evidence="8" key="1">
    <citation type="submission" date="2023-07" db="EMBL/GenBank/DDBJ databases">
        <title>A chromosome-level genome assembly of Lolium multiflorum.</title>
        <authorList>
            <person name="Chen Y."/>
            <person name="Copetti D."/>
            <person name="Kolliker R."/>
            <person name="Studer B."/>
        </authorList>
    </citation>
    <scope>NUCLEOTIDE SEQUENCE</scope>
    <source>
        <strain evidence="8">02402/16</strain>
        <tissue evidence="8">Leaf</tissue>
    </source>
</reference>
<evidence type="ECO:0000313" key="9">
    <source>
        <dbReference type="Proteomes" id="UP001231189"/>
    </source>
</evidence>
<comment type="caution">
    <text evidence="8">The sequence shown here is derived from an EMBL/GenBank/DDBJ whole genome shotgun (WGS) entry which is preliminary data.</text>
</comment>
<feature type="compositionally biased region" description="Basic and acidic residues" evidence="6">
    <location>
        <begin position="57"/>
        <end position="76"/>
    </location>
</feature>
<evidence type="ECO:0000256" key="6">
    <source>
        <dbReference type="SAM" id="MobiDB-lite"/>
    </source>
</evidence>
<keyword evidence="3" id="KW-0862">Zinc</keyword>
<feature type="domain" description="SIAH-type" evidence="7">
    <location>
        <begin position="166"/>
        <end position="224"/>
    </location>
</feature>
<proteinExistence type="predicted"/>
<organism evidence="8 9">
    <name type="scientific">Lolium multiflorum</name>
    <name type="common">Italian ryegrass</name>
    <name type="synonym">Lolium perenne subsp. multiflorum</name>
    <dbReference type="NCBI Taxonomy" id="4521"/>
    <lineage>
        <taxon>Eukaryota</taxon>
        <taxon>Viridiplantae</taxon>
        <taxon>Streptophyta</taxon>
        <taxon>Embryophyta</taxon>
        <taxon>Tracheophyta</taxon>
        <taxon>Spermatophyta</taxon>
        <taxon>Magnoliopsida</taxon>
        <taxon>Liliopsida</taxon>
        <taxon>Poales</taxon>
        <taxon>Poaceae</taxon>
        <taxon>BOP clade</taxon>
        <taxon>Pooideae</taxon>
        <taxon>Poodae</taxon>
        <taxon>Poeae</taxon>
        <taxon>Poeae Chloroplast Group 2 (Poeae type)</taxon>
        <taxon>Loliodinae</taxon>
        <taxon>Loliinae</taxon>
        <taxon>Lolium</taxon>
    </lineage>
</organism>
<gene>
    <name evidence="8" type="ORF">QYE76_039461</name>
</gene>
<protein>
    <recommendedName>
        <fullName evidence="7">SIAH-type domain-containing protein</fullName>
    </recommendedName>
</protein>
<evidence type="ECO:0000256" key="5">
    <source>
        <dbReference type="PROSITE-ProRule" id="PRU00455"/>
    </source>
</evidence>
<dbReference type="InterPro" id="IPR013010">
    <property type="entry name" value="Znf_SIAH"/>
</dbReference>
<evidence type="ECO:0000256" key="2">
    <source>
        <dbReference type="ARBA" id="ARBA00022771"/>
    </source>
</evidence>
<dbReference type="GO" id="GO:0008270">
    <property type="term" value="F:zinc ion binding"/>
    <property type="evidence" value="ECO:0007669"/>
    <property type="project" value="UniProtKB-KW"/>
</dbReference>